<dbReference type="PROSITE" id="PS50222">
    <property type="entry name" value="EF_HAND_2"/>
    <property type="match status" value="5"/>
</dbReference>
<dbReference type="PROSITE" id="PS00018">
    <property type="entry name" value="EF_HAND_1"/>
    <property type="match status" value="5"/>
</dbReference>
<sequence length="293" mass="32251">MPHPEEVFKKHDVNNDGKMSAKELEEALKELEVTVSPTLIKGMMTQYDKEPHNGFIGWDEFQNMVVDMNAIQKAGLEETIDLFTRVYDKDGSGFISREELKEGMGKLGICNDEATVDMMIMLFDANGDGKISIREFAGVIGQDGNMALPQEVFQKHDVNKDGKMSSKELKAALKELELDVTPTLIEGIMAQYDKAPHNGSLELDEFQNLVLDMHAITKAKLEKTLDVFTKTYDKDGSGFISRDELKEGMGKLGIENSDATVDVIAQVADVNGDGKISVKEFAAAVGYGESTAV</sequence>
<evidence type="ECO:0000256" key="3">
    <source>
        <dbReference type="ARBA" id="ARBA00022723"/>
    </source>
</evidence>
<dbReference type="GO" id="GO:0005737">
    <property type="term" value="C:cytoplasm"/>
    <property type="evidence" value="ECO:0007669"/>
    <property type="project" value="UniProtKB-SubCell"/>
</dbReference>
<keyword evidence="5" id="KW-0106">Calcium</keyword>
<evidence type="ECO:0000256" key="4">
    <source>
        <dbReference type="ARBA" id="ARBA00022737"/>
    </source>
</evidence>
<evidence type="ECO:0000256" key="5">
    <source>
        <dbReference type="ARBA" id="ARBA00022837"/>
    </source>
</evidence>
<feature type="domain" description="EF-hand" evidence="6">
    <location>
        <begin position="256"/>
        <end position="291"/>
    </location>
</feature>
<dbReference type="InterPro" id="IPR051426">
    <property type="entry name" value="Peflin/Sorcin_CaBP"/>
</dbReference>
<keyword evidence="8" id="KW-1185">Reference proteome</keyword>
<keyword evidence="3" id="KW-0479">Metal-binding</keyword>
<dbReference type="InterPro" id="IPR018247">
    <property type="entry name" value="EF_Hand_1_Ca_BS"/>
</dbReference>
<name>A0A8K0EB45_BRALA</name>
<dbReference type="GO" id="GO:0048306">
    <property type="term" value="F:calcium-dependent protein binding"/>
    <property type="evidence" value="ECO:0007669"/>
    <property type="project" value="UniProtKB-ARBA"/>
</dbReference>
<dbReference type="SMART" id="SM00054">
    <property type="entry name" value="EFh"/>
    <property type="match status" value="7"/>
</dbReference>
<accession>A0A8K0EB45</accession>
<dbReference type="PANTHER" id="PTHR46212:SF3">
    <property type="entry name" value="GH27120P"/>
    <property type="match status" value="1"/>
</dbReference>
<evidence type="ECO:0000259" key="6">
    <source>
        <dbReference type="PROSITE" id="PS50222"/>
    </source>
</evidence>
<dbReference type="GO" id="GO:0005509">
    <property type="term" value="F:calcium ion binding"/>
    <property type="evidence" value="ECO:0007669"/>
    <property type="project" value="InterPro"/>
</dbReference>
<evidence type="ECO:0000256" key="2">
    <source>
        <dbReference type="ARBA" id="ARBA00022490"/>
    </source>
</evidence>
<keyword evidence="2" id="KW-0963">Cytoplasm</keyword>
<protein>
    <submittedName>
        <fullName evidence="7">PEF1 protein</fullName>
    </submittedName>
</protein>
<evidence type="ECO:0000313" key="7">
    <source>
        <dbReference type="EMBL" id="CAH1244743.1"/>
    </source>
</evidence>
<keyword evidence="4" id="KW-0677">Repeat</keyword>
<gene>
    <name evidence="7" type="primary">PEF1</name>
    <name evidence="7" type="ORF">BLAG_LOCUS7311</name>
</gene>
<dbReference type="AlphaFoldDB" id="A0A8K0EB45"/>
<feature type="domain" description="EF-hand" evidence="6">
    <location>
        <begin position="74"/>
        <end position="110"/>
    </location>
</feature>
<evidence type="ECO:0000256" key="1">
    <source>
        <dbReference type="ARBA" id="ARBA00004496"/>
    </source>
</evidence>
<feature type="domain" description="EF-hand" evidence="6">
    <location>
        <begin position="219"/>
        <end position="255"/>
    </location>
</feature>
<dbReference type="Proteomes" id="UP000838412">
    <property type="component" value="Chromosome 14"/>
</dbReference>
<dbReference type="SUPFAM" id="SSF47473">
    <property type="entry name" value="EF-hand"/>
    <property type="match status" value="2"/>
</dbReference>
<dbReference type="Gene3D" id="1.10.238.10">
    <property type="entry name" value="EF-hand"/>
    <property type="match status" value="4"/>
</dbReference>
<dbReference type="FunFam" id="1.10.238.10:FF:000001">
    <property type="entry name" value="Calmodulin 1"/>
    <property type="match status" value="2"/>
</dbReference>
<proteinExistence type="predicted"/>
<dbReference type="InterPro" id="IPR011992">
    <property type="entry name" value="EF-hand-dom_pair"/>
</dbReference>
<dbReference type="OrthoDB" id="26525at2759"/>
<dbReference type="EMBL" id="OV696699">
    <property type="protein sequence ID" value="CAH1244743.1"/>
    <property type="molecule type" value="Genomic_DNA"/>
</dbReference>
<dbReference type="Pfam" id="PF13499">
    <property type="entry name" value="EF-hand_7"/>
    <property type="match status" value="4"/>
</dbReference>
<dbReference type="InterPro" id="IPR002048">
    <property type="entry name" value="EF_hand_dom"/>
</dbReference>
<feature type="domain" description="EF-hand" evidence="6">
    <location>
        <begin position="1"/>
        <end position="34"/>
    </location>
</feature>
<reference evidence="7" key="1">
    <citation type="submission" date="2022-01" db="EMBL/GenBank/DDBJ databases">
        <authorList>
            <person name="Braso-Vives M."/>
        </authorList>
    </citation>
    <scope>NUCLEOTIDE SEQUENCE</scope>
</reference>
<dbReference type="CDD" id="cd00051">
    <property type="entry name" value="EFh"/>
    <property type="match status" value="1"/>
</dbReference>
<dbReference type="PANTHER" id="PTHR46212">
    <property type="entry name" value="PEFLIN"/>
    <property type="match status" value="1"/>
</dbReference>
<evidence type="ECO:0000313" key="8">
    <source>
        <dbReference type="Proteomes" id="UP000838412"/>
    </source>
</evidence>
<feature type="domain" description="EF-hand" evidence="6">
    <location>
        <begin position="144"/>
        <end position="179"/>
    </location>
</feature>
<comment type="subcellular location">
    <subcellularLocation>
        <location evidence="1">Cytoplasm</location>
    </subcellularLocation>
</comment>
<organism evidence="7 8">
    <name type="scientific">Branchiostoma lanceolatum</name>
    <name type="common">Common lancelet</name>
    <name type="synonym">Amphioxus lanceolatum</name>
    <dbReference type="NCBI Taxonomy" id="7740"/>
    <lineage>
        <taxon>Eukaryota</taxon>
        <taxon>Metazoa</taxon>
        <taxon>Chordata</taxon>
        <taxon>Cephalochordata</taxon>
        <taxon>Leptocardii</taxon>
        <taxon>Amphioxiformes</taxon>
        <taxon>Branchiostomatidae</taxon>
        <taxon>Branchiostoma</taxon>
    </lineage>
</organism>